<proteinExistence type="predicted"/>
<keyword evidence="2" id="KW-1185">Reference proteome</keyword>
<protein>
    <submittedName>
        <fullName evidence="1">Uncharacterized protein</fullName>
    </submittedName>
</protein>
<dbReference type="AlphaFoldDB" id="A0A9P6WYY6"/>
<sequence length="257" mass="30091">MYKQVKSLEKNYDQELSPNNNDISFCIYFMLQALLIIKHQPGLFDPQIDSSEWDFVVNFWGLITERLFYGSYLRLKWGDTHLTMHDTIRDSSFKVDMRILHDKIKQRYNTENDIAIMEASEEGHGNAKFVNDRVKLSIESKTIIDRYLMDGVDITSVDSLQISGLQVFFLNTSFEEHGLYVTTQFHHQSITKTLKDLAKYMDLAVELLHFRDNCIITSNAYENHLTYQQDKKRSGKRLVDDLQDEKLASKQEAIRDT</sequence>
<gene>
    <name evidence="1" type="ORF">G6F64_011604</name>
</gene>
<reference evidence="1" key="1">
    <citation type="journal article" date="2020" name="Microb. Genom.">
        <title>Genetic diversity of clinical and environmental Mucorales isolates obtained from an investigation of mucormycosis cases among solid organ transplant recipients.</title>
        <authorList>
            <person name="Nguyen M.H."/>
            <person name="Kaul D."/>
            <person name="Muto C."/>
            <person name="Cheng S.J."/>
            <person name="Richter R.A."/>
            <person name="Bruno V.M."/>
            <person name="Liu G."/>
            <person name="Beyhan S."/>
            <person name="Sundermann A.J."/>
            <person name="Mounaud S."/>
            <person name="Pasculle A.W."/>
            <person name="Nierman W.C."/>
            <person name="Driscoll E."/>
            <person name="Cumbie R."/>
            <person name="Clancy C.J."/>
            <person name="Dupont C.L."/>
        </authorList>
    </citation>
    <scope>NUCLEOTIDE SEQUENCE</scope>
    <source>
        <strain evidence="1">GL11</strain>
    </source>
</reference>
<accession>A0A9P6WYY6</accession>
<dbReference type="Proteomes" id="UP000716291">
    <property type="component" value="Unassembled WGS sequence"/>
</dbReference>
<evidence type="ECO:0000313" key="1">
    <source>
        <dbReference type="EMBL" id="KAG1301659.1"/>
    </source>
</evidence>
<evidence type="ECO:0000313" key="2">
    <source>
        <dbReference type="Proteomes" id="UP000716291"/>
    </source>
</evidence>
<comment type="caution">
    <text evidence="1">The sequence shown here is derived from an EMBL/GenBank/DDBJ whole genome shotgun (WGS) entry which is preliminary data.</text>
</comment>
<name>A0A9P6WYY6_RHIOR</name>
<dbReference type="OrthoDB" id="2234393at2759"/>
<dbReference type="EMBL" id="JAANQT010002920">
    <property type="protein sequence ID" value="KAG1301659.1"/>
    <property type="molecule type" value="Genomic_DNA"/>
</dbReference>
<organism evidence="1 2">
    <name type="scientific">Rhizopus oryzae</name>
    <name type="common">Mucormycosis agent</name>
    <name type="synonym">Rhizopus arrhizus var. delemar</name>
    <dbReference type="NCBI Taxonomy" id="64495"/>
    <lineage>
        <taxon>Eukaryota</taxon>
        <taxon>Fungi</taxon>
        <taxon>Fungi incertae sedis</taxon>
        <taxon>Mucoromycota</taxon>
        <taxon>Mucoromycotina</taxon>
        <taxon>Mucoromycetes</taxon>
        <taxon>Mucorales</taxon>
        <taxon>Mucorineae</taxon>
        <taxon>Rhizopodaceae</taxon>
        <taxon>Rhizopus</taxon>
    </lineage>
</organism>